<evidence type="ECO:0000313" key="3">
    <source>
        <dbReference type="Proteomes" id="UP001152795"/>
    </source>
</evidence>
<protein>
    <submittedName>
        <fullName evidence="2">Uncharacterized protein</fullName>
    </submittedName>
</protein>
<dbReference type="PANTHER" id="PTHR33244">
    <property type="entry name" value="INTEGRASE CATALYTIC DOMAIN-CONTAINING PROTEIN-RELATED"/>
    <property type="match status" value="1"/>
</dbReference>
<keyword evidence="3" id="KW-1185">Reference proteome</keyword>
<proteinExistence type="predicted"/>
<feature type="compositionally biased region" description="Basic and acidic residues" evidence="1">
    <location>
        <begin position="138"/>
        <end position="152"/>
    </location>
</feature>
<accession>A0A7D9E0R9</accession>
<dbReference type="Proteomes" id="UP001152795">
    <property type="component" value="Unassembled WGS sequence"/>
</dbReference>
<dbReference type="PANTHER" id="PTHR33244:SF3">
    <property type="entry name" value="PEPTIDASE A2 DOMAIN-CONTAINING PROTEIN"/>
    <property type="match status" value="1"/>
</dbReference>
<gene>
    <name evidence="2" type="ORF">PACLA_8A084297</name>
</gene>
<dbReference type="AlphaFoldDB" id="A0A7D9E0R9"/>
<feature type="region of interest" description="Disordered" evidence="1">
    <location>
        <begin position="51"/>
        <end position="87"/>
    </location>
</feature>
<evidence type="ECO:0000256" key="1">
    <source>
        <dbReference type="SAM" id="MobiDB-lite"/>
    </source>
</evidence>
<reference evidence="2" key="1">
    <citation type="submission" date="2020-04" db="EMBL/GenBank/DDBJ databases">
        <authorList>
            <person name="Alioto T."/>
            <person name="Alioto T."/>
            <person name="Gomez Garrido J."/>
        </authorList>
    </citation>
    <scope>NUCLEOTIDE SEQUENCE</scope>
    <source>
        <strain evidence="2">A484AB</strain>
    </source>
</reference>
<feature type="region of interest" description="Disordered" evidence="1">
    <location>
        <begin position="133"/>
        <end position="172"/>
    </location>
</feature>
<dbReference type="OrthoDB" id="5957142at2759"/>
<feature type="compositionally biased region" description="Basic and acidic residues" evidence="1">
    <location>
        <begin position="66"/>
        <end position="81"/>
    </location>
</feature>
<dbReference type="EMBL" id="CACRXK020002774">
    <property type="protein sequence ID" value="CAB3995986.1"/>
    <property type="molecule type" value="Genomic_DNA"/>
</dbReference>
<comment type="caution">
    <text evidence="2">The sequence shown here is derived from an EMBL/GenBank/DDBJ whole genome shotgun (WGS) entry which is preliminary data.</text>
</comment>
<name>A0A7D9E0R9_PARCT</name>
<organism evidence="2 3">
    <name type="scientific">Paramuricea clavata</name>
    <name type="common">Red gorgonian</name>
    <name type="synonym">Violescent sea-whip</name>
    <dbReference type="NCBI Taxonomy" id="317549"/>
    <lineage>
        <taxon>Eukaryota</taxon>
        <taxon>Metazoa</taxon>
        <taxon>Cnidaria</taxon>
        <taxon>Anthozoa</taxon>
        <taxon>Octocorallia</taxon>
        <taxon>Malacalcyonacea</taxon>
        <taxon>Plexauridae</taxon>
        <taxon>Paramuricea</taxon>
    </lineage>
</organism>
<evidence type="ECO:0000313" key="2">
    <source>
        <dbReference type="EMBL" id="CAB3995986.1"/>
    </source>
</evidence>
<sequence length="172" mass="20121">MMKKSLRDNTDQYETLLELRNTPRQGTGQSPAKMMFGRATQSFLPAISNTKSERARNATQKRARHRLLDKQSYDKGARDLKQLSPGQPVYYQHTEGKKYDWRRGKVRAKHSERSYIIEGKNGVYRRNRVHIRPTTSEVNKDNSKDNKGEAEVQARPQRARQKVHWTKDYTVC</sequence>